<dbReference type="STRING" id="1882918.BCY86_07885"/>
<keyword evidence="4 6" id="KW-0720">Serine protease</keyword>
<gene>
    <name evidence="9" type="ORF">BCY86_07885</name>
</gene>
<evidence type="ECO:0000256" key="7">
    <source>
        <dbReference type="SAM" id="SignalP"/>
    </source>
</evidence>
<feature type="chain" id="PRO_5012385796" description="Peptidase S8/S53 domain-containing protein" evidence="7">
    <location>
        <begin position="29"/>
        <end position="849"/>
    </location>
</feature>
<dbReference type="PROSITE" id="PS51892">
    <property type="entry name" value="SUBTILASE"/>
    <property type="match status" value="1"/>
</dbReference>
<dbReference type="KEGG" id="pabo:BCY86_07885"/>
<evidence type="ECO:0000256" key="3">
    <source>
        <dbReference type="ARBA" id="ARBA00022801"/>
    </source>
</evidence>
<accession>A0A1L6MYJ3</accession>
<dbReference type="PANTHER" id="PTHR43806">
    <property type="entry name" value="PEPTIDASE S8"/>
    <property type="match status" value="1"/>
</dbReference>
<dbReference type="Pfam" id="PF00082">
    <property type="entry name" value="Peptidase_S8"/>
    <property type="match status" value="2"/>
</dbReference>
<evidence type="ECO:0000256" key="5">
    <source>
        <dbReference type="PIRSR" id="PIRSR615500-1"/>
    </source>
</evidence>
<feature type="active site" description="Charge relay system" evidence="5 6">
    <location>
        <position position="615"/>
    </location>
</feature>
<dbReference type="PANTHER" id="PTHR43806:SF11">
    <property type="entry name" value="CEREVISIN-RELATED"/>
    <property type="match status" value="1"/>
</dbReference>
<evidence type="ECO:0000256" key="2">
    <source>
        <dbReference type="ARBA" id="ARBA00022670"/>
    </source>
</evidence>
<evidence type="ECO:0000256" key="6">
    <source>
        <dbReference type="PROSITE-ProRule" id="PRU01240"/>
    </source>
</evidence>
<evidence type="ECO:0000313" key="9">
    <source>
        <dbReference type="EMBL" id="APS00600.1"/>
    </source>
</evidence>
<evidence type="ECO:0000256" key="1">
    <source>
        <dbReference type="ARBA" id="ARBA00011073"/>
    </source>
</evidence>
<dbReference type="AlphaFoldDB" id="A0A1L6MYJ3"/>
<dbReference type="OrthoDB" id="9816306at2"/>
<dbReference type="Gene3D" id="2.60.120.1290">
    <property type="match status" value="1"/>
</dbReference>
<dbReference type="Proteomes" id="UP000185544">
    <property type="component" value="Chromosome"/>
</dbReference>
<dbReference type="InterPro" id="IPR015500">
    <property type="entry name" value="Peptidase_S8_subtilisin-rel"/>
</dbReference>
<keyword evidence="3 6" id="KW-0378">Hydrolase</keyword>
<feature type="active site" description="Charge relay system" evidence="5 6">
    <location>
        <position position="234"/>
    </location>
</feature>
<dbReference type="RefSeq" id="WP_075277269.1">
    <property type="nucleotide sequence ID" value="NZ_CP016908.1"/>
</dbReference>
<keyword evidence="2 6" id="KW-0645">Protease</keyword>
<comment type="similarity">
    <text evidence="1 6">Belongs to the peptidase S8 family.</text>
</comment>
<keyword evidence="7" id="KW-0732">Signal</keyword>
<dbReference type="PROSITE" id="PS00137">
    <property type="entry name" value="SUBTILASE_HIS"/>
    <property type="match status" value="1"/>
</dbReference>
<name>A0A1L6MYJ3_9BACT</name>
<reference evidence="9 10" key="1">
    <citation type="submission" date="2016-08" db="EMBL/GenBank/DDBJ databases">
        <title>Identification and validation of antigenic proteins from Pajaroellobacter abortibovis using de-novo genome sequence assembly and reverse vaccinology.</title>
        <authorList>
            <person name="Welly B.T."/>
            <person name="Miller M.R."/>
            <person name="Stott J.L."/>
            <person name="Blanchard M.T."/>
            <person name="Islas-Trejo A.D."/>
            <person name="O'Rourke S.M."/>
            <person name="Young A.E."/>
            <person name="Medrano J.F."/>
            <person name="Van Eenennaam A.L."/>
        </authorList>
    </citation>
    <scope>NUCLEOTIDE SEQUENCE [LARGE SCALE GENOMIC DNA]</scope>
    <source>
        <strain evidence="9 10">BTF92-0548A/99-0131</strain>
    </source>
</reference>
<dbReference type="InterPro" id="IPR022398">
    <property type="entry name" value="Peptidase_S8_His-AS"/>
</dbReference>
<dbReference type="EMBL" id="CP016908">
    <property type="protein sequence ID" value="APS00600.1"/>
    <property type="molecule type" value="Genomic_DNA"/>
</dbReference>
<evidence type="ECO:0000259" key="8">
    <source>
        <dbReference type="Pfam" id="PF00082"/>
    </source>
</evidence>
<feature type="domain" description="Peptidase S8/S53" evidence="8">
    <location>
        <begin position="148"/>
        <end position="354"/>
    </location>
</feature>
<dbReference type="InterPro" id="IPR050131">
    <property type="entry name" value="Peptidase_S8_subtilisin-like"/>
</dbReference>
<feature type="domain" description="Peptidase S8/S53" evidence="8">
    <location>
        <begin position="481"/>
        <end position="648"/>
    </location>
</feature>
<evidence type="ECO:0000313" key="10">
    <source>
        <dbReference type="Proteomes" id="UP000185544"/>
    </source>
</evidence>
<evidence type="ECO:0000256" key="4">
    <source>
        <dbReference type="ARBA" id="ARBA00022825"/>
    </source>
</evidence>
<dbReference type="InterPro" id="IPR036852">
    <property type="entry name" value="Peptidase_S8/S53_dom_sf"/>
</dbReference>
<dbReference type="SUPFAM" id="SSF52743">
    <property type="entry name" value="Subtilisin-like"/>
    <property type="match status" value="1"/>
</dbReference>
<sequence>MYFTSRCLVRLVNFLLVLGILKISQASAHPDETPLLSAFEKGLLSPEGQELLSPFTTHPERGVITALIEFPEKGELGKKLRREFEKRGVEFLSPGIGHLTTTPANMLVFDRLYGGRGIELSFPLHFLLDRVGTYIRAAEARQVYGLRGKGVLIGVADTGIDLSHPDFIDESGKTRVAWVLDLTQAPLGLYPDLEKKYGVKDGDGQVIKGAVLAAADINASLHKGDLSTVDLMGHGTHVASIAAGNGRAHQDKRYMGVAPEATLIVARVSELVSGIDVQDLLKGVAFLFDRANELHQPIVVNLSMGSTIGPHDGTSLWEQELASYVGEDKPGRAIVVAAGNMGLPVRGGTHQSVYVSEGNVMRVPIYTTGSKKGSVNIWVSSNQTAEIAIGLDMPTGFSVPFVELRQVDFTLEQNSRAAVANYGGPSAHNALKHARIAWVGPWPAGSYFVNLRGWGVVDLYLASNEADEDSWTSFETGVRMGTVTLPATHPNLIAVGCTISRSPWTAIDQTHYQLVRPLFDPKSGFLPVGSEWSPAMDGDICVFSGAGPTVQGVPKPEIAAPGAVIIGAMSSQTTLDEPSSMLRKECTSSFSQGQKRERGTCWPMDPYYALSMGSSMSSPAVAGAVALFFEQYPDLTQGKIRDILQAGAHYFRGSAPFSDQSSLGELDVMGSLQVLEQIQNPALALPSRSTSWLFLSSEFIHADGSRPIYALLRLQAEDGQHQADGFDLARLEPFVVLSGQRQPNPPIERRGPGLFSFTVTVPAGFGGSSLTVYALFDGEAIVEPKTISVAVDPWRSTYPSLVKGGCAVGLGSLESGDGLDWLIVGLLGVGGVCLRWQCRRTHSSLRNRS</sequence>
<keyword evidence="10" id="KW-1185">Reference proteome</keyword>
<proteinExistence type="inferred from homology"/>
<dbReference type="PRINTS" id="PR00723">
    <property type="entry name" value="SUBTILISIN"/>
</dbReference>
<organism evidence="9 10">
    <name type="scientific">Pajaroellobacter abortibovis</name>
    <dbReference type="NCBI Taxonomy" id="1882918"/>
    <lineage>
        <taxon>Bacteria</taxon>
        <taxon>Pseudomonadati</taxon>
        <taxon>Myxococcota</taxon>
        <taxon>Polyangia</taxon>
        <taxon>Polyangiales</taxon>
        <taxon>Polyangiaceae</taxon>
    </lineage>
</organism>
<dbReference type="GO" id="GO:0006508">
    <property type="term" value="P:proteolysis"/>
    <property type="evidence" value="ECO:0007669"/>
    <property type="project" value="UniProtKB-KW"/>
</dbReference>
<dbReference type="Gene3D" id="3.40.50.200">
    <property type="entry name" value="Peptidase S8/S53 domain"/>
    <property type="match status" value="1"/>
</dbReference>
<feature type="signal peptide" evidence="7">
    <location>
        <begin position="1"/>
        <end position="28"/>
    </location>
</feature>
<dbReference type="InterPro" id="IPR000209">
    <property type="entry name" value="Peptidase_S8/S53_dom"/>
</dbReference>
<dbReference type="GO" id="GO:0004252">
    <property type="term" value="F:serine-type endopeptidase activity"/>
    <property type="evidence" value="ECO:0007669"/>
    <property type="project" value="UniProtKB-UniRule"/>
</dbReference>
<protein>
    <recommendedName>
        <fullName evidence="8">Peptidase S8/S53 domain-containing protein</fullName>
    </recommendedName>
</protein>
<feature type="active site" description="Charge relay system" evidence="5 6">
    <location>
        <position position="157"/>
    </location>
</feature>